<dbReference type="SUPFAM" id="SSF52047">
    <property type="entry name" value="RNI-like"/>
    <property type="match status" value="2"/>
</dbReference>
<dbReference type="Gene3D" id="3.80.10.10">
    <property type="entry name" value="Ribonuclease Inhibitor"/>
    <property type="match status" value="2"/>
</dbReference>
<keyword evidence="3" id="KW-1185">Reference proteome</keyword>
<evidence type="ECO:0000313" key="3">
    <source>
        <dbReference type="Proteomes" id="UP000011087"/>
    </source>
</evidence>
<sequence length="518" mass="56792">MRNIRSLKLLGISSISFLETINMCLLCPNLVSLDLEKLGKHMYDNTLTGESLHTLVCTCKHLTHLRVAGAKDNDFDDWALCEVSGEIARNLEVLELVKCSSSEERRSSSFRSVDNMVVKLCLLFPSLLSINLSDTGSPSNSTCGYMHLMPNIRTLRFTGSDFLCGGSITNAGLGLIASHCALLEHFVLTKASKVTEAGISIMLRSCPLSELKISGCDHVAVVDVRSSLPLLEHLEISETYTSDEAICGLVASCPSLVSFDVCGCAALTDRVVMAIATHCKKIKTLRLAHCLITHDSFYELSQFQLEEIVTGRARSAYGILQGTKALNRPGGRSLEVLFDWDGPRRLDVIDTSASSLHTLVMRSVDWTSSDLALIFDACTGLRCLDLGGATGLHSSFRDAMQRPDRLSLVKKIVLPFCEDLSWEALRDMLLLSPGLRELHLHHAKSAMFNKLGLLICAAQVSTSQQDCSEASRLALQANFSECEKSGGFQELEVLKVRTTAVNEFELRLVAKMATLVKR</sequence>
<dbReference type="EnsemblProtists" id="EKX53167">
    <property type="protein sequence ID" value="EKX53167"/>
    <property type="gene ID" value="GUITHDRAFT_100876"/>
</dbReference>
<dbReference type="HOGENOM" id="CLU_526254_0_0_1"/>
<dbReference type="STRING" id="905079.L1JXS6"/>
<dbReference type="InterPro" id="IPR006553">
    <property type="entry name" value="Leu-rich_rpt_Cys-con_subtyp"/>
</dbReference>
<dbReference type="KEGG" id="gtt:GUITHDRAFT_100876"/>
<dbReference type="PaxDb" id="55529-EKX53167"/>
<accession>L1JXS6</accession>
<dbReference type="EMBL" id="JH992970">
    <property type="protein sequence ID" value="EKX53167.1"/>
    <property type="molecule type" value="Genomic_DNA"/>
</dbReference>
<proteinExistence type="predicted"/>
<dbReference type="Proteomes" id="UP000011087">
    <property type="component" value="Unassembled WGS sequence"/>
</dbReference>
<dbReference type="PANTHER" id="PTHR13318">
    <property type="entry name" value="PARTNER OF PAIRED, ISOFORM B-RELATED"/>
    <property type="match status" value="1"/>
</dbReference>
<protein>
    <recommendedName>
        <fullName evidence="4">F-box domain-containing protein</fullName>
    </recommendedName>
</protein>
<evidence type="ECO:0008006" key="4">
    <source>
        <dbReference type="Google" id="ProtNLM"/>
    </source>
</evidence>
<name>L1JXS6_GUITC</name>
<reference evidence="3" key="2">
    <citation type="submission" date="2012-11" db="EMBL/GenBank/DDBJ databases">
        <authorList>
            <person name="Kuo A."/>
            <person name="Curtis B.A."/>
            <person name="Tanifuji G."/>
            <person name="Burki F."/>
            <person name="Gruber A."/>
            <person name="Irimia M."/>
            <person name="Maruyama S."/>
            <person name="Arias M.C."/>
            <person name="Ball S.G."/>
            <person name="Gile G.H."/>
            <person name="Hirakawa Y."/>
            <person name="Hopkins J.F."/>
            <person name="Rensing S.A."/>
            <person name="Schmutz J."/>
            <person name="Symeonidi A."/>
            <person name="Elias M."/>
            <person name="Eveleigh R.J."/>
            <person name="Herman E.K."/>
            <person name="Klute M.J."/>
            <person name="Nakayama T."/>
            <person name="Obornik M."/>
            <person name="Reyes-Prieto A."/>
            <person name="Armbrust E.V."/>
            <person name="Aves S.J."/>
            <person name="Beiko R.G."/>
            <person name="Coutinho P."/>
            <person name="Dacks J.B."/>
            <person name="Durnford D.G."/>
            <person name="Fast N.M."/>
            <person name="Green B.R."/>
            <person name="Grisdale C."/>
            <person name="Hempe F."/>
            <person name="Henrissat B."/>
            <person name="Hoppner M.P."/>
            <person name="Ishida K.-I."/>
            <person name="Kim E."/>
            <person name="Koreny L."/>
            <person name="Kroth P.G."/>
            <person name="Liu Y."/>
            <person name="Malik S.-B."/>
            <person name="Maier U.G."/>
            <person name="McRose D."/>
            <person name="Mock T."/>
            <person name="Neilson J.A."/>
            <person name="Onodera N.T."/>
            <person name="Poole A.M."/>
            <person name="Pritham E.J."/>
            <person name="Richards T.A."/>
            <person name="Rocap G."/>
            <person name="Roy S.W."/>
            <person name="Sarai C."/>
            <person name="Schaack S."/>
            <person name="Shirato S."/>
            <person name="Slamovits C.H."/>
            <person name="Spencer D.F."/>
            <person name="Suzuki S."/>
            <person name="Worden A.Z."/>
            <person name="Zauner S."/>
            <person name="Barry K."/>
            <person name="Bell C."/>
            <person name="Bharti A.K."/>
            <person name="Crow J.A."/>
            <person name="Grimwood J."/>
            <person name="Kramer R."/>
            <person name="Lindquist E."/>
            <person name="Lucas S."/>
            <person name="Salamov A."/>
            <person name="McFadden G.I."/>
            <person name="Lane C.E."/>
            <person name="Keeling P.J."/>
            <person name="Gray M.W."/>
            <person name="Grigoriev I.V."/>
            <person name="Archibald J.M."/>
        </authorList>
    </citation>
    <scope>NUCLEOTIDE SEQUENCE</scope>
    <source>
        <strain evidence="3">CCMP2712</strain>
    </source>
</reference>
<dbReference type="AlphaFoldDB" id="L1JXS6"/>
<organism evidence="1">
    <name type="scientific">Guillardia theta (strain CCMP2712)</name>
    <name type="common">Cryptophyte</name>
    <dbReference type="NCBI Taxonomy" id="905079"/>
    <lineage>
        <taxon>Eukaryota</taxon>
        <taxon>Cryptophyceae</taxon>
        <taxon>Pyrenomonadales</taxon>
        <taxon>Geminigeraceae</taxon>
        <taxon>Guillardia</taxon>
    </lineage>
</organism>
<dbReference type="SMART" id="SM00367">
    <property type="entry name" value="LRR_CC"/>
    <property type="match status" value="3"/>
</dbReference>
<dbReference type="GO" id="GO:0019005">
    <property type="term" value="C:SCF ubiquitin ligase complex"/>
    <property type="evidence" value="ECO:0007669"/>
    <property type="project" value="TreeGrafter"/>
</dbReference>
<dbReference type="OrthoDB" id="10257471at2759"/>
<dbReference type="InterPro" id="IPR032675">
    <property type="entry name" value="LRR_dom_sf"/>
</dbReference>
<dbReference type="RefSeq" id="XP_005840147.1">
    <property type="nucleotide sequence ID" value="XM_005840090.1"/>
</dbReference>
<dbReference type="GO" id="GO:0031146">
    <property type="term" value="P:SCF-dependent proteasomal ubiquitin-dependent protein catabolic process"/>
    <property type="evidence" value="ECO:0007669"/>
    <property type="project" value="TreeGrafter"/>
</dbReference>
<reference evidence="2" key="3">
    <citation type="submission" date="2016-03" db="UniProtKB">
        <authorList>
            <consortium name="EnsemblProtists"/>
        </authorList>
    </citation>
    <scope>IDENTIFICATION</scope>
</reference>
<dbReference type="GeneID" id="17309850"/>
<gene>
    <name evidence="1" type="ORF">GUITHDRAFT_100876</name>
</gene>
<reference evidence="1 3" key="1">
    <citation type="journal article" date="2012" name="Nature">
        <title>Algal genomes reveal evolutionary mosaicism and the fate of nucleomorphs.</title>
        <authorList>
            <consortium name="DOE Joint Genome Institute"/>
            <person name="Curtis B.A."/>
            <person name="Tanifuji G."/>
            <person name="Burki F."/>
            <person name="Gruber A."/>
            <person name="Irimia M."/>
            <person name="Maruyama S."/>
            <person name="Arias M.C."/>
            <person name="Ball S.G."/>
            <person name="Gile G.H."/>
            <person name="Hirakawa Y."/>
            <person name="Hopkins J.F."/>
            <person name="Kuo A."/>
            <person name="Rensing S.A."/>
            <person name="Schmutz J."/>
            <person name="Symeonidi A."/>
            <person name="Elias M."/>
            <person name="Eveleigh R.J."/>
            <person name="Herman E.K."/>
            <person name="Klute M.J."/>
            <person name="Nakayama T."/>
            <person name="Obornik M."/>
            <person name="Reyes-Prieto A."/>
            <person name="Armbrust E.V."/>
            <person name="Aves S.J."/>
            <person name="Beiko R.G."/>
            <person name="Coutinho P."/>
            <person name="Dacks J.B."/>
            <person name="Durnford D.G."/>
            <person name="Fast N.M."/>
            <person name="Green B.R."/>
            <person name="Grisdale C.J."/>
            <person name="Hempel F."/>
            <person name="Henrissat B."/>
            <person name="Hoppner M.P."/>
            <person name="Ishida K."/>
            <person name="Kim E."/>
            <person name="Koreny L."/>
            <person name="Kroth P.G."/>
            <person name="Liu Y."/>
            <person name="Malik S.B."/>
            <person name="Maier U.G."/>
            <person name="McRose D."/>
            <person name="Mock T."/>
            <person name="Neilson J.A."/>
            <person name="Onodera N.T."/>
            <person name="Poole A.M."/>
            <person name="Pritham E.J."/>
            <person name="Richards T.A."/>
            <person name="Rocap G."/>
            <person name="Roy S.W."/>
            <person name="Sarai C."/>
            <person name="Schaack S."/>
            <person name="Shirato S."/>
            <person name="Slamovits C.H."/>
            <person name="Spencer D.F."/>
            <person name="Suzuki S."/>
            <person name="Worden A.Z."/>
            <person name="Zauner S."/>
            <person name="Barry K."/>
            <person name="Bell C."/>
            <person name="Bharti A.K."/>
            <person name="Crow J.A."/>
            <person name="Grimwood J."/>
            <person name="Kramer R."/>
            <person name="Lindquist E."/>
            <person name="Lucas S."/>
            <person name="Salamov A."/>
            <person name="McFadden G.I."/>
            <person name="Lane C.E."/>
            <person name="Keeling P.J."/>
            <person name="Gray M.W."/>
            <person name="Grigoriev I.V."/>
            <person name="Archibald J.M."/>
        </authorList>
    </citation>
    <scope>NUCLEOTIDE SEQUENCE</scope>
    <source>
        <strain evidence="1 3">CCMP2712</strain>
    </source>
</reference>
<evidence type="ECO:0000313" key="1">
    <source>
        <dbReference type="EMBL" id="EKX53167.1"/>
    </source>
</evidence>
<evidence type="ECO:0000313" key="2">
    <source>
        <dbReference type="EnsemblProtists" id="EKX53167"/>
    </source>
</evidence>